<sequence>MPSAPRWRCLEHVWLILCLASITNGIVYNELISGEPLEGTCKEGEIYLMNNTQVGHKCTSGSLQFQGCYPLRMPTPFFAVGETWYDSQKEGTLYKCQETEFQVIGCMHLGKLIKLGEFTNFTDDGLQARRVYDEALCKFKCALLPKDDDPLCKKHDPNALWGKDGFVKPPTSPSVPTRLVPILPNNKKVFPETPIDENQADYLDMTREMSIVETVKEDPWVDPNPWKEPRAVEDLSSPEFGQKFRMESSKKYWSHFDKKTRRFCTKMTDDKFEGCSLLAPVCRDDVLFAFQDETKTYPQYSKYLPIFSNIMYMQTAKEMALTAPSFFKAIYEIQSMKLETYRLFRAVQVIVNIYDTRFANITVEDADPTCASMMNKCSNRDIEACRSLGENKACDDIKIEPSPCCDNSCQQRNDLTKALVEYLCPDTCLVQPVQLQGLSPYQLAYHMQDAFTCPDPQNSFVPVMTTEVPIGNDGKPVSTHGFPGVNFDKSGKAPAVIVPMDPSTIPPIPKAPGPAQMSAPLPPRPAQPGPLPPQAPPIPSAPTIPPRPPTVPVANDVRRTPDSSRQTLPTAPTLAPNVPRVSNRNGPGPTLPPVAAPIMTTTMSNTPTTAFTPQLVRK</sequence>
<feature type="region of interest" description="Disordered" evidence="1">
    <location>
        <begin position="502"/>
        <end position="618"/>
    </location>
</feature>
<reference evidence="3 4" key="1">
    <citation type="journal article" date="2017" name="Curr. Biol.">
        <title>Genome architecture and evolution of a unichromosomal asexual nematode.</title>
        <authorList>
            <person name="Fradin H."/>
            <person name="Zegar C."/>
            <person name="Gutwein M."/>
            <person name="Lucas J."/>
            <person name="Kovtun M."/>
            <person name="Corcoran D."/>
            <person name="Baugh L.R."/>
            <person name="Kiontke K."/>
            <person name="Gunsalus K."/>
            <person name="Fitch D.H."/>
            <person name="Piano F."/>
        </authorList>
    </citation>
    <scope>NUCLEOTIDE SEQUENCE [LARGE SCALE GENOMIC DNA]</scope>
    <source>
        <strain evidence="3">PF1309</strain>
    </source>
</reference>
<organism evidence="3 4">
    <name type="scientific">Diploscapter pachys</name>
    <dbReference type="NCBI Taxonomy" id="2018661"/>
    <lineage>
        <taxon>Eukaryota</taxon>
        <taxon>Metazoa</taxon>
        <taxon>Ecdysozoa</taxon>
        <taxon>Nematoda</taxon>
        <taxon>Chromadorea</taxon>
        <taxon>Rhabditida</taxon>
        <taxon>Rhabditina</taxon>
        <taxon>Rhabditomorpha</taxon>
        <taxon>Rhabditoidea</taxon>
        <taxon>Rhabditidae</taxon>
        <taxon>Diploscapter</taxon>
    </lineage>
</organism>
<protein>
    <submittedName>
        <fullName evidence="3">Uncharacterized protein</fullName>
    </submittedName>
</protein>
<accession>A0A2A2LAZ2</accession>
<feature type="signal peptide" evidence="2">
    <location>
        <begin position="1"/>
        <end position="25"/>
    </location>
</feature>
<keyword evidence="4" id="KW-1185">Reference proteome</keyword>
<comment type="caution">
    <text evidence="3">The sequence shown here is derived from an EMBL/GenBank/DDBJ whole genome shotgun (WGS) entry which is preliminary data.</text>
</comment>
<feature type="compositionally biased region" description="Pro residues" evidence="1">
    <location>
        <begin position="520"/>
        <end position="551"/>
    </location>
</feature>
<evidence type="ECO:0000313" key="4">
    <source>
        <dbReference type="Proteomes" id="UP000218231"/>
    </source>
</evidence>
<feature type="compositionally biased region" description="Low complexity" evidence="1">
    <location>
        <begin position="600"/>
        <end position="612"/>
    </location>
</feature>
<evidence type="ECO:0000313" key="3">
    <source>
        <dbReference type="EMBL" id="PAV83353.1"/>
    </source>
</evidence>
<proteinExistence type="predicted"/>
<feature type="chain" id="PRO_5012855822" evidence="2">
    <location>
        <begin position="26"/>
        <end position="618"/>
    </location>
</feature>
<evidence type="ECO:0000256" key="1">
    <source>
        <dbReference type="SAM" id="MobiDB-lite"/>
    </source>
</evidence>
<name>A0A2A2LAZ2_9BILA</name>
<keyword evidence="2" id="KW-0732">Signal</keyword>
<dbReference type="EMBL" id="LIAE01006967">
    <property type="protein sequence ID" value="PAV83353.1"/>
    <property type="molecule type" value="Genomic_DNA"/>
</dbReference>
<dbReference type="AlphaFoldDB" id="A0A2A2LAZ2"/>
<evidence type="ECO:0000256" key="2">
    <source>
        <dbReference type="SAM" id="SignalP"/>
    </source>
</evidence>
<gene>
    <name evidence="3" type="ORF">WR25_16359</name>
</gene>
<dbReference type="Proteomes" id="UP000218231">
    <property type="component" value="Unassembled WGS sequence"/>
</dbReference>